<dbReference type="AlphaFoldDB" id="A0A1Y5FBF8"/>
<dbReference type="Proteomes" id="UP000196531">
    <property type="component" value="Unassembled WGS sequence"/>
</dbReference>
<evidence type="ECO:0000313" key="2">
    <source>
        <dbReference type="Proteomes" id="UP000196531"/>
    </source>
</evidence>
<proteinExistence type="predicted"/>
<protein>
    <submittedName>
        <fullName evidence="1">Uncharacterized protein</fullName>
    </submittedName>
</protein>
<name>A0A1Y5FBF8_9BACT</name>
<comment type="caution">
    <text evidence="1">The sequence shown here is derived from an EMBL/GenBank/DDBJ whole genome shotgun (WGS) entry which is preliminary data.</text>
</comment>
<sequence>MPLFWQKLFSKKIISLGLLSWAFIFSSYAQTNLNSKIQTTPGVIESLLQIIEIEKNQYTNLIKESEKKSLLITSADQIKDLKLDPFFVKSLLLNSDNKYLQFLKDGRDECQLISLFQNNLLKTSRGLINTVIINYLDKDGSRKRGLLTKNNFLEIYFKKKCINNKELGDLFNIKNIKRTVKGISLLTPKNQKECSQILNDWLDNPNTPFLCGINETMVRGEKAARVLPLTDKVQRRSRAELQRRIRESKKVSSQIPYFQRTYLKNLCGNIDNKKLFCDKYLAKDIWSKIVTGEKPDYLLKYKCKNVLRKEKLTKTEIKKCALKFKSEPNYCITNGNNKHLSLFPLENCHNISKALNHSRLITKYHDCPGGIDNEGIINIHRIMSHFNPTELPSTEITCASEPNLTFAKLNIQSNNSRGWPLKICFKNLATENKECYPYVPGASTSDKLSEDKVISKILKKVERTPFEVKCKLTNSRVYNPNRLGYKAGCFIVYDPGNCTTMHCPKEVYYETKLIDYLIYEGKILYDYFPTSFSNEKYATSNLMKETLKRDSKLIRNLTALKFFFENSKTGIVHGLGCAEDIQPQVFHRRLLNQCTPLPFIIDGISKEEGRTKLVFRSSISDIHTPKLMEWNILFNAVANYKELHPLSTWTLYGIK</sequence>
<gene>
    <name evidence="1" type="ORF">A9Q84_05860</name>
</gene>
<reference evidence="2" key="1">
    <citation type="journal article" date="2017" name="Proc. Natl. Acad. Sci. U.S.A.">
        <title>Simulation of Deepwater Horizon oil plume reveals substrate specialization within a complex community of hydrocarbon-degraders.</title>
        <authorList>
            <person name="Hu P."/>
            <person name="Dubinsky E.A."/>
            <person name="Probst A.J."/>
            <person name="Wang J."/>
            <person name="Sieber C.M.K."/>
            <person name="Tom L.M."/>
            <person name="Gardinali P."/>
            <person name="Banfield J.F."/>
            <person name="Atlas R.M."/>
            <person name="Andersen G.L."/>
        </authorList>
    </citation>
    <scope>NUCLEOTIDE SEQUENCE [LARGE SCALE GENOMIC DNA]</scope>
</reference>
<dbReference type="EMBL" id="MAAO01000004">
    <property type="protein sequence ID" value="OUR98936.1"/>
    <property type="molecule type" value="Genomic_DNA"/>
</dbReference>
<organism evidence="1 2">
    <name type="scientific">Halobacteriovorax marinus</name>
    <dbReference type="NCBI Taxonomy" id="97084"/>
    <lineage>
        <taxon>Bacteria</taxon>
        <taxon>Pseudomonadati</taxon>
        <taxon>Bdellovibrionota</taxon>
        <taxon>Bacteriovoracia</taxon>
        <taxon>Bacteriovoracales</taxon>
        <taxon>Halobacteriovoraceae</taxon>
        <taxon>Halobacteriovorax</taxon>
    </lineage>
</organism>
<evidence type="ECO:0000313" key="1">
    <source>
        <dbReference type="EMBL" id="OUR98936.1"/>
    </source>
</evidence>
<accession>A0A1Y5FBF8</accession>